<proteinExistence type="predicted"/>
<protein>
    <submittedName>
        <fullName evidence="4">Acetyltransferase (GNAT) family protein</fullName>
    </submittedName>
</protein>
<dbReference type="GO" id="GO:0016747">
    <property type="term" value="F:acyltransferase activity, transferring groups other than amino-acyl groups"/>
    <property type="evidence" value="ECO:0007669"/>
    <property type="project" value="InterPro"/>
</dbReference>
<dbReference type="CDD" id="cd04301">
    <property type="entry name" value="NAT_SF"/>
    <property type="match status" value="1"/>
</dbReference>
<sequence>MTSDAPAPFDLRRLDAAGATALAPALAEVLVDCVAGGASVSFMHPLDPARALAFWQGVAAGVAAGDRALFVAEEAGAVLGTVQLLLGMPENQPHRGEIAKMLVRRTARGRGIGTALMRAAEALAVEQGRTLLVLDTAEGGEGERLYRRLGWVAVGTIPRYALHPDGRPCGSTFFYRDLST</sequence>
<dbReference type="AlphaFoldDB" id="A0A1I4A177"/>
<keyword evidence="1 4" id="KW-0808">Transferase</keyword>
<dbReference type="EMBL" id="FOSQ01000003">
    <property type="protein sequence ID" value="SFK49980.1"/>
    <property type="molecule type" value="Genomic_DNA"/>
</dbReference>
<gene>
    <name evidence="4" type="ORF">SAMN02745775_10348</name>
</gene>
<dbReference type="PROSITE" id="PS51186">
    <property type="entry name" value="GNAT"/>
    <property type="match status" value="1"/>
</dbReference>
<evidence type="ECO:0000313" key="4">
    <source>
        <dbReference type="EMBL" id="SFK49980.1"/>
    </source>
</evidence>
<dbReference type="Pfam" id="PF00583">
    <property type="entry name" value="Acetyltransf_1"/>
    <property type="match status" value="1"/>
</dbReference>
<dbReference type="SUPFAM" id="SSF55729">
    <property type="entry name" value="Acyl-CoA N-acyltransferases (Nat)"/>
    <property type="match status" value="1"/>
</dbReference>
<dbReference type="InterPro" id="IPR050832">
    <property type="entry name" value="Bact_Acetyltransf"/>
</dbReference>
<dbReference type="PANTHER" id="PTHR43877:SF2">
    <property type="entry name" value="AMINOALKYLPHOSPHONATE N-ACETYLTRANSFERASE-RELATED"/>
    <property type="match status" value="1"/>
</dbReference>
<evidence type="ECO:0000313" key="5">
    <source>
        <dbReference type="Proteomes" id="UP000199473"/>
    </source>
</evidence>
<dbReference type="InterPro" id="IPR016181">
    <property type="entry name" value="Acyl_CoA_acyltransferase"/>
</dbReference>
<evidence type="ECO:0000256" key="2">
    <source>
        <dbReference type="ARBA" id="ARBA00023315"/>
    </source>
</evidence>
<dbReference type="InterPro" id="IPR000182">
    <property type="entry name" value="GNAT_dom"/>
</dbReference>
<dbReference type="STRING" id="1123062.SAMN02745775_10348"/>
<dbReference type="Proteomes" id="UP000199473">
    <property type="component" value="Unassembled WGS sequence"/>
</dbReference>
<name>A0A1I4A177_9PROT</name>
<keyword evidence="2" id="KW-0012">Acyltransferase</keyword>
<feature type="domain" description="N-acetyltransferase" evidence="3">
    <location>
        <begin position="9"/>
        <end position="170"/>
    </location>
</feature>
<evidence type="ECO:0000259" key="3">
    <source>
        <dbReference type="PROSITE" id="PS51186"/>
    </source>
</evidence>
<reference evidence="4 5" key="1">
    <citation type="submission" date="2016-10" db="EMBL/GenBank/DDBJ databases">
        <authorList>
            <person name="de Groot N.N."/>
        </authorList>
    </citation>
    <scope>NUCLEOTIDE SEQUENCE [LARGE SCALE GENOMIC DNA]</scope>
    <source>
        <strain evidence="4 5">DSM 19981</strain>
    </source>
</reference>
<organism evidence="4 5">
    <name type="scientific">Falsiroseomonas stagni DSM 19981</name>
    <dbReference type="NCBI Taxonomy" id="1123062"/>
    <lineage>
        <taxon>Bacteria</taxon>
        <taxon>Pseudomonadati</taxon>
        <taxon>Pseudomonadota</taxon>
        <taxon>Alphaproteobacteria</taxon>
        <taxon>Acetobacterales</taxon>
        <taxon>Roseomonadaceae</taxon>
        <taxon>Falsiroseomonas</taxon>
    </lineage>
</organism>
<dbReference type="PANTHER" id="PTHR43877">
    <property type="entry name" value="AMINOALKYLPHOSPHONATE N-ACETYLTRANSFERASE-RELATED-RELATED"/>
    <property type="match status" value="1"/>
</dbReference>
<dbReference type="RefSeq" id="WP_092959132.1">
    <property type="nucleotide sequence ID" value="NZ_FOSQ01000003.1"/>
</dbReference>
<keyword evidence="5" id="KW-1185">Reference proteome</keyword>
<dbReference type="Gene3D" id="3.40.630.30">
    <property type="match status" value="1"/>
</dbReference>
<evidence type="ECO:0000256" key="1">
    <source>
        <dbReference type="ARBA" id="ARBA00022679"/>
    </source>
</evidence>
<accession>A0A1I4A177</accession>
<dbReference type="OrthoDB" id="3389160at2"/>